<dbReference type="AlphaFoldDB" id="A0A806K199"/>
<evidence type="ECO:0000313" key="1">
    <source>
        <dbReference type="EMBL" id="AGS53293.1"/>
    </source>
</evidence>
<dbReference type="PANTHER" id="PTHR36454">
    <property type="entry name" value="LMO2823 PROTEIN"/>
    <property type="match status" value="1"/>
</dbReference>
<dbReference type="PANTHER" id="PTHR36454:SF1">
    <property type="entry name" value="DUF1015 DOMAIN-CONTAINING PROTEIN"/>
    <property type="match status" value="1"/>
</dbReference>
<sequence>MLMVDLERYDWAPEARPLIRSTEGTVKERLPPRVEIRRGAPLELPHILLLIDDEDDRLIPSLGETARKSRPLYETALMMNSGAVTGWALDTEESWTALAEGLEALARKAGGRYGAMRPGEDPFLFAMGDGNHSLATAKAVWEGYKSAHAGEAGLENHPARWALVEVENLYDPGVCFEPIHRVVFGVEPPELLEALASLTSVRCTPESPEGRVIRVESLSPEIVTAGLQPLLDDFIGRRKGSSIDYIHGEEEVFRLTQDSARRAVGLILPPVRKDGLFKTVARSGPLPRKSFSMGDAWEKRFYLECRRLFH</sequence>
<reference evidence="1" key="1">
    <citation type="submission" date="2012-03" db="EMBL/GenBank/DDBJ databases">
        <title>Functional metagenomics reveals considerable lignocellulase gene clusters in the gut microbiome of a wood-feeding higher termite.</title>
        <authorList>
            <person name="Liu N."/>
        </authorList>
    </citation>
    <scope>NUCLEOTIDE SEQUENCE</scope>
</reference>
<name>A0A806K199_9BACT</name>
<accession>A0A806K199</accession>
<dbReference type="Pfam" id="PF06245">
    <property type="entry name" value="DUF1015"/>
    <property type="match status" value="1"/>
</dbReference>
<organism evidence="1">
    <name type="scientific">uncultured bacterium contig00013</name>
    <dbReference type="NCBI Taxonomy" id="1181504"/>
    <lineage>
        <taxon>Bacteria</taxon>
        <taxon>environmental samples</taxon>
    </lineage>
</organism>
<protein>
    <submittedName>
        <fullName evidence="1">Uncharacterized conserved protein UCP033563</fullName>
    </submittedName>
</protein>
<dbReference type="EMBL" id="JQ844229">
    <property type="protein sequence ID" value="AGS53293.1"/>
    <property type="molecule type" value="Genomic_DNA"/>
</dbReference>
<proteinExistence type="predicted"/>
<dbReference type="InterPro" id="IPR008323">
    <property type="entry name" value="UCP033563"/>
</dbReference>